<dbReference type="EMBL" id="CBSY010000153">
    <property type="protein sequence ID" value="CDH19931.1"/>
    <property type="molecule type" value="Genomic_DNA"/>
</dbReference>
<evidence type="ECO:0000256" key="1">
    <source>
        <dbReference type="SAM" id="SignalP"/>
    </source>
</evidence>
<evidence type="ECO:0000313" key="2">
    <source>
        <dbReference type="EMBL" id="CDH19931.1"/>
    </source>
</evidence>
<dbReference type="OrthoDB" id="9154618at2"/>
<feature type="chain" id="PRO_5001722249" description="Lipoprotein" evidence="1">
    <location>
        <begin position="18"/>
        <end position="148"/>
    </location>
</feature>
<dbReference type="AlphaFoldDB" id="A0A077PGX0"/>
<dbReference type="PROSITE" id="PS51257">
    <property type="entry name" value="PROKAR_LIPOPROTEIN"/>
    <property type="match status" value="1"/>
</dbReference>
<dbReference type="HOGENOM" id="CLU_1758121_0_0_6"/>
<dbReference type="RefSeq" id="WP_038248665.1">
    <property type="nucleotide sequence ID" value="NZ_CAWLZI010000220.1"/>
</dbReference>
<keyword evidence="3" id="KW-1185">Reference proteome</keyword>
<evidence type="ECO:0008006" key="4">
    <source>
        <dbReference type="Google" id="ProtNLM"/>
    </source>
</evidence>
<reference evidence="2" key="1">
    <citation type="submission" date="2013-07" db="EMBL/GenBank/DDBJ databases">
        <title>Sub-species coevolution in mutualistic symbiosis.</title>
        <authorList>
            <person name="Murfin K."/>
            <person name="Klassen J."/>
            <person name="Lee M."/>
            <person name="Forst S."/>
            <person name="Stock P."/>
            <person name="Goodrich-Blair H."/>
        </authorList>
    </citation>
    <scope>NUCLEOTIDE SEQUENCE [LARGE SCALE GENOMIC DNA]</scope>
    <source>
        <strain evidence="2">Kraussei Quebec</strain>
    </source>
</reference>
<gene>
    <name evidence="2" type="ORF">XBKQ1_2360044</name>
</gene>
<dbReference type="Proteomes" id="UP000028500">
    <property type="component" value="Unassembled WGS sequence"/>
</dbReference>
<sequence>MKKLLIFAVLGISSVLAGCQSTRVDAIQANEVPVERMYWESVRDKNRGDSQIIVKRDAGVIYSACVSNLFFQGVRIAELWPGEKVTLYVPRGEYILGEFLSGGACFPFLKTLVVNVKPNSINVFRIKTTFMGANGGETLIRDSDTSME</sequence>
<comment type="caution">
    <text evidence="2">The sequence shown here is derived from an EMBL/GenBank/DDBJ whole genome shotgun (WGS) entry which is preliminary data.</text>
</comment>
<proteinExistence type="predicted"/>
<protein>
    <recommendedName>
        <fullName evidence="4">Lipoprotein</fullName>
    </recommendedName>
</protein>
<keyword evidence="1" id="KW-0732">Signal</keyword>
<accession>A0A077PGX0</accession>
<evidence type="ECO:0000313" key="3">
    <source>
        <dbReference type="Proteomes" id="UP000028500"/>
    </source>
</evidence>
<organism evidence="2 3">
    <name type="scientific">Xenorhabdus bovienii str. kraussei Quebec</name>
    <dbReference type="NCBI Taxonomy" id="1398203"/>
    <lineage>
        <taxon>Bacteria</taxon>
        <taxon>Pseudomonadati</taxon>
        <taxon>Pseudomonadota</taxon>
        <taxon>Gammaproteobacteria</taxon>
        <taxon>Enterobacterales</taxon>
        <taxon>Morganellaceae</taxon>
        <taxon>Xenorhabdus</taxon>
    </lineage>
</organism>
<feature type="signal peptide" evidence="1">
    <location>
        <begin position="1"/>
        <end position="17"/>
    </location>
</feature>
<name>A0A077PGX0_XENBV</name>